<dbReference type="SUPFAM" id="SSF46785">
    <property type="entry name" value="Winged helix' DNA-binding domain"/>
    <property type="match status" value="1"/>
</dbReference>
<comment type="caution">
    <text evidence="7">The sequence shown here is derived from an EMBL/GenBank/DDBJ whole genome shotgun (WGS) entry which is preliminary data.</text>
</comment>
<keyword evidence="2" id="KW-0805">Transcription regulation</keyword>
<feature type="domain" description="HTH lysR-type" evidence="6">
    <location>
        <begin position="4"/>
        <end position="61"/>
    </location>
</feature>
<dbReference type="Pfam" id="PF03466">
    <property type="entry name" value="LysR_substrate"/>
    <property type="match status" value="1"/>
</dbReference>
<name>A0A2W5VL41_9BACT</name>
<dbReference type="EMBL" id="QFQP01000015">
    <property type="protein sequence ID" value="PZR11121.1"/>
    <property type="molecule type" value="Genomic_DNA"/>
</dbReference>
<keyword evidence="3" id="KW-0238">DNA-binding</keyword>
<sequence>MSSLNYHHLQCFWLVARRGGLSAAAKELHVSASTIWAQVKAIEDRLGVRLLEKRGRRLELTPEGERVARVADELFALGQEVLAVARGDDHLKSPLRVGIVASLPRLIARRLVTPAMQQGFRLKVQHGSSVQLMGDLAAHRLDVVLTDETASAHAVRSIFEPVGSSPLALFCRADLHARLAPAFPRSLDGAPLLLPAAQSAQRTLLDDEFSRVGVRPLVVAEVDDSALLKTLGASGFGIVPAPELVAEEIAALYGLLELGRLEVGESYYAVTLERQRRHPAVEAMLKAAHAAPPRRA</sequence>
<evidence type="ECO:0000256" key="1">
    <source>
        <dbReference type="ARBA" id="ARBA00009437"/>
    </source>
</evidence>
<dbReference type="SUPFAM" id="SSF53850">
    <property type="entry name" value="Periplasmic binding protein-like II"/>
    <property type="match status" value="1"/>
</dbReference>
<keyword evidence="4" id="KW-0010">Activator</keyword>
<dbReference type="GO" id="GO:0003700">
    <property type="term" value="F:DNA-binding transcription factor activity"/>
    <property type="evidence" value="ECO:0007669"/>
    <property type="project" value="InterPro"/>
</dbReference>
<organism evidence="7 8">
    <name type="scientific">Archangium gephyra</name>
    <dbReference type="NCBI Taxonomy" id="48"/>
    <lineage>
        <taxon>Bacteria</taxon>
        <taxon>Pseudomonadati</taxon>
        <taxon>Myxococcota</taxon>
        <taxon>Myxococcia</taxon>
        <taxon>Myxococcales</taxon>
        <taxon>Cystobacterineae</taxon>
        <taxon>Archangiaceae</taxon>
        <taxon>Archangium</taxon>
    </lineage>
</organism>
<dbReference type="InterPro" id="IPR036390">
    <property type="entry name" value="WH_DNA-bd_sf"/>
</dbReference>
<dbReference type="GO" id="GO:2000142">
    <property type="term" value="P:regulation of DNA-templated transcription initiation"/>
    <property type="evidence" value="ECO:0007669"/>
    <property type="project" value="TreeGrafter"/>
</dbReference>
<evidence type="ECO:0000256" key="2">
    <source>
        <dbReference type="ARBA" id="ARBA00023015"/>
    </source>
</evidence>
<evidence type="ECO:0000256" key="5">
    <source>
        <dbReference type="ARBA" id="ARBA00023163"/>
    </source>
</evidence>
<accession>A0A2W5VL41</accession>
<dbReference type="Pfam" id="PF00126">
    <property type="entry name" value="HTH_1"/>
    <property type="match status" value="1"/>
</dbReference>
<dbReference type="AlphaFoldDB" id="A0A2W5VL41"/>
<proteinExistence type="inferred from homology"/>
<dbReference type="Gene3D" id="3.40.190.290">
    <property type="match status" value="1"/>
</dbReference>
<evidence type="ECO:0000259" key="6">
    <source>
        <dbReference type="PROSITE" id="PS50931"/>
    </source>
</evidence>
<protein>
    <submittedName>
        <fullName evidence="7">LysR family transcriptional regulator</fullName>
    </submittedName>
</protein>
<dbReference type="PANTHER" id="PTHR30293:SF2">
    <property type="entry name" value="TRANSCRIPTIONAL ACTIVATOR PROTEIN NHAR"/>
    <property type="match status" value="1"/>
</dbReference>
<dbReference type="InterPro" id="IPR036388">
    <property type="entry name" value="WH-like_DNA-bd_sf"/>
</dbReference>
<evidence type="ECO:0000256" key="3">
    <source>
        <dbReference type="ARBA" id="ARBA00023125"/>
    </source>
</evidence>
<dbReference type="PANTHER" id="PTHR30293">
    <property type="entry name" value="TRANSCRIPTIONAL REGULATORY PROTEIN NAC-RELATED"/>
    <property type="match status" value="1"/>
</dbReference>
<dbReference type="InterPro" id="IPR000847">
    <property type="entry name" value="LysR_HTH_N"/>
</dbReference>
<dbReference type="Proteomes" id="UP000249061">
    <property type="component" value="Unassembled WGS sequence"/>
</dbReference>
<evidence type="ECO:0000313" key="8">
    <source>
        <dbReference type="Proteomes" id="UP000249061"/>
    </source>
</evidence>
<dbReference type="PROSITE" id="PS50931">
    <property type="entry name" value="HTH_LYSR"/>
    <property type="match status" value="1"/>
</dbReference>
<dbReference type="Gene3D" id="1.10.10.10">
    <property type="entry name" value="Winged helix-like DNA-binding domain superfamily/Winged helix DNA-binding domain"/>
    <property type="match status" value="1"/>
</dbReference>
<dbReference type="InterPro" id="IPR005119">
    <property type="entry name" value="LysR_subst-bd"/>
</dbReference>
<comment type="similarity">
    <text evidence="1">Belongs to the LysR transcriptional regulatory family.</text>
</comment>
<evidence type="ECO:0000313" key="7">
    <source>
        <dbReference type="EMBL" id="PZR11121.1"/>
    </source>
</evidence>
<gene>
    <name evidence="7" type="ORF">DI536_18460</name>
</gene>
<dbReference type="GO" id="GO:0003677">
    <property type="term" value="F:DNA binding"/>
    <property type="evidence" value="ECO:0007669"/>
    <property type="project" value="UniProtKB-KW"/>
</dbReference>
<keyword evidence="5" id="KW-0804">Transcription</keyword>
<evidence type="ECO:0000256" key="4">
    <source>
        <dbReference type="ARBA" id="ARBA00023159"/>
    </source>
</evidence>
<reference evidence="7 8" key="1">
    <citation type="submission" date="2017-08" db="EMBL/GenBank/DDBJ databases">
        <title>Infants hospitalized years apart are colonized by the same room-sourced microbial strains.</title>
        <authorList>
            <person name="Brooks B."/>
            <person name="Olm M.R."/>
            <person name="Firek B.A."/>
            <person name="Baker R."/>
            <person name="Thomas B.C."/>
            <person name="Morowitz M.J."/>
            <person name="Banfield J.F."/>
        </authorList>
    </citation>
    <scope>NUCLEOTIDE SEQUENCE [LARGE SCALE GENOMIC DNA]</scope>
    <source>
        <strain evidence="7">S2_003_000_R2_14</strain>
    </source>
</reference>